<feature type="compositionally biased region" description="Basic and acidic residues" evidence="1">
    <location>
        <begin position="483"/>
        <end position="492"/>
    </location>
</feature>
<comment type="caution">
    <text evidence="2">The sequence shown here is derived from an EMBL/GenBank/DDBJ whole genome shotgun (WGS) entry which is preliminary data.</text>
</comment>
<feature type="compositionally biased region" description="Basic and acidic residues" evidence="1">
    <location>
        <begin position="29"/>
        <end position="41"/>
    </location>
</feature>
<evidence type="ECO:0000313" key="3">
    <source>
        <dbReference type="Proteomes" id="UP000801428"/>
    </source>
</evidence>
<evidence type="ECO:0000256" key="1">
    <source>
        <dbReference type="SAM" id="MobiDB-lite"/>
    </source>
</evidence>
<feature type="region of interest" description="Disordered" evidence="1">
    <location>
        <begin position="189"/>
        <end position="290"/>
    </location>
</feature>
<proteinExistence type="predicted"/>
<feature type="compositionally biased region" description="Low complexity" evidence="1">
    <location>
        <begin position="234"/>
        <end position="245"/>
    </location>
</feature>
<name>A0A9P4T421_CURKU</name>
<feature type="compositionally biased region" description="Acidic residues" evidence="1">
    <location>
        <begin position="201"/>
        <end position="224"/>
    </location>
</feature>
<feature type="region of interest" description="Disordered" evidence="1">
    <location>
        <begin position="19"/>
        <end position="148"/>
    </location>
</feature>
<feature type="compositionally biased region" description="Low complexity" evidence="1">
    <location>
        <begin position="42"/>
        <end position="57"/>
    </location>
</feature>
<sequence length="510" mass="56617">MSDWLEPARDKDDLLVLPSNKRRRATNIWHEEMREEVHRGASSEPSSSATASDSQPSQPEPQRRPRRDTDAANDKAVFVKPQASAPSPDDGGVVLTGRETSAPSSQGSESTSTEHQASPSSSHDSEMALTQADVSPSDKSEAMTTRLDSVMYISENEEAKADKGKHQQLKFSSYLSDPQPVKKAIKATKKAAGKVRTFVPDSEEDSDYEELSDREDREDDESADETGSLYTQETTTPKPLNTPPTLSIPGSTIFPSVSTAKIPRTLSNTPWTPLPGSQNHTWTRGGGDDGNSNSEIWRVTMFFRRLSRTAHTHTETYHSARAVLETDPNSTRFRSWYNKWILQFARRHDNAYTQRVTRVHWSAAERRVLYAQINAFCARHGLHRFSVRDGGLLKAQRDDMAAAVNKVQNPRRSEPRNADAVRSQIASARGGDSPKNKPVFEALRRAEDVRRRIAAGERVERAEQYPEYAIPLELFPGDAGDGEGQREAGGSERDDDSSGLSSPPESEDEV</sequence>
<feature type="compositionally biased region" description="Polar residues" evidence="1">
    <location>
        <begin position="98"/>
        <end position="122"/>
    </location>
</feature>
<protein>
    <submittedName>
        <fullName evidence="2">Uncharacterized protein</fullName>
    </submittedName>
</protein>
<feature type="region of interest" description="Disordered" evidence="1">
    <location>
        <begin position="406"/>
        <end position="439"/>
    </location>
</feature>
<feature type="compositionally biased region" description="Polar residues" evidence="1">
    <location>
        <begin position="248"/>
        <end position="282"/>
    </location>
</feature>
<dbReference type="OrthoDB" id="3799489at2759"/>
<dbReference type="AlphaFoldDB" id="A0A9P4T421"/>
<keyword evidence="3" id="KW-1185">Reference proteome</keyword>
<gene>
    <name evidence="2" type="ORF">E8E13_000221</name>
</gene>
<organism evidence="2 3">
    <name type="scientific">Curvularia kusanoi</name>
    <name type="common">Cochliobolus kusanoi</name>
    <dbReference type="NCBI Taxonomy" id="90978"/>
    <lineage>
        <taxon>Eukaryota</taxon>
        <taxon>Fungi</taxon>
        <taxon>Dikarya</taxon>
        <taxon>Ascomycota</taxon>
        <taxon>Pezizomycotina</taxon>
        <taxon>Dothideomycetes</taxon>
        <taxon>Pleosporomycetidae</taxon>
        <taxon>Pleosporales</taxon>
        <taxon>Pleosporineae</taxon>
        <taxon>Pleosporaceae</taxon>
        <taxon>Curvularia</taxon>
    </lineage>
</organism>
<feature type="compositionally biased region" description="Basic and acidic residues" evidence="1">
    <location>
        <begin position="61"/>
        <end position="73"/>
    </location>
</feature>
<accession>A0A9P4T421</accession>
<dbReference type="EMBL" id="SWKU01000041">
    <property type="protein sequence ID" value="KAF2994345.1"/>
    <property type="molecule type" value="Genomic_DNA"/>
</dbReference>
<evidence type="ECO:0000313" key="2">
    <source>
        <dbReference type="EMBL" id="KAF2994345.1"/>
    </source>
</evidence>
<reference evidence="2" key="1">
    <citation type="submission" date="2019-04" db="EMBL/GenBank/DDBJ databases">
        <title>Sequencing of skin fungus with MAO and IRED activity.</title>
        <authorList>
            <person name="Marsaioli A.J."/>
            <person name="Bonatto J.M.C."/>
            <person name="Reis Junior O."/>
        </authorList>
    </citation>
    <scope>NUCLEOTIDE SEQUENCE</scope>
    <source>
        <strain evidence="2">30M1</strain>
    </source>
</reference>
<dbReference type="Proteomes" id="UP000801428">
    <property type="component" value="Unassembled WGS sequence"/>
</dbReference>
<feature type="region of interest" description="Disordered" evidence="1">
    <location>
        <begin position="470"/>
        <end position="510"/>
    </location>
</feature>